<protein>
    <submittedName>
        <fullName evidence="1">ATP-binding protein</fullName>
    </submittedName>
</protein>
<keyword evidence="1" id="KW-0067">ATP-binding</keyword>
<keyword evidence="2" id="KW-1185">Reference proteome</keyword>
<dbReference type="EMBL" id="JACZDF010000003">
    <property type="protein sequence ID" value="MBD9699154.1"/>
    <property type="molecule type" value="Genomic_DNA"/>
</dbReference>
<comment type="caution">
    <text evidence="1">The sequence shown here is derived from an EMBL/GenBank/DDBJ whole genome shotgun (WGS) entry which is preliminary data.</text>
</comment>
<organism evidence="1 2">
    <name type="scientific">Flavimobilis rhizosphaerae</name>
    <dbReference type="NCBI Taxonomy" id="2775421"/>
    <lineage>
        <taxon>Bacteria</taxon>
        <taxon>Bacillati</taxon>
        <taxon>Actinomycetota</taxon>
        <taxon>Actinomycetes</taxon>
        <taxon>Micrococcales</taxon>
        <taxon>Jonesiaceae</taxon>
        <taxon>Flavimobilis</taxon>
    </lineage>
</organism>
<dbReference type="Gene3D" id="3.40.50.300">
    <property type="entry name" value="P-loop containing nucleotide triphosphate hydrolases"/>
    <property type="match status" value="1"/>
</dbReference>
<dbReference type="Pfam" id="PF13671">
    <property type="entry name" value="AAA_33"/>
    <property type="match status" value="1"/>
</dbReference>
<proteinExistence type="predicted"/>
<gene>
    <name evidence="1" type="ORF">IGS67_06570</name>
</gene>
<dbReference type="SUPFAM" id="SSF52540">
    <property type="entry name" value="P-loop containing nucleoside triphosphate hydrolases"/>
    <property type="match status" value="1"/>
</dbReference>
<evidence type="ECO:0000313" key="1">
    <source>
        <dbReference type="EMBL" id="MBD9699154.1"/>
    </source>
</evidence>
<reference evidence="1 2" key="1">
    <citation type="submission" date="2020-09" db="EMBL/GenBank/DDBJ databases">
        <title>Flavimobilis rhizosphaerae sp. nov., isolated from rhizosphere soil of Spartina alterniflora.</title>
        <authorList>
            <person name="Hanqin C."/>
        </authorList>
    </citation>
    <scope>NUCLEOTIDE SEQUENCE [LARGE SCALE GENOMIC DNA]</scope>
    <source>
        <strain evidence="1 2">GY 10621</strain>
    </source>
</reference>
<dbReference type="Proteomes" id="UP000642107">
    <property type="component" value="Unassembled WGS sequence"/>
</dbReference>
<keyword evidence="1" id="KW-0547">Nucleotide-binding</keyword>
<accession>A0ABR9DPV4</accession>
<dbReference type="RefSeq" id="WP_192279004.1">
    <property type="nucleotide sequence ID" value="NZ_JACZDF010000003.1"/>
</dbReference>
<name>A0ABR9DPV4_9MICO</name>
<evidence type="ECO:0000313" key="2">
    <source>
        <dbReference type="Proteomes" id="UP000642107"/>
    </source>
</evidence>
<dbReference type="InterPro" id="IPR027417">
    <property type="entry name" value="P-loop_NTPase"/>
</dbReference>
<dbReference type="GO" id="GO:0005524">
    <property type="term" value="F:ATP binding"/>
    <property type="evidence" value="ECO:0007669"/>
    <property type="project" value="UniProtKB-KW"/>
</dbReference>
<sequence length="154" mass="16723">MTVVLVCGVAGAGKSTHARRLEASGFARLSFDEVAWDAGHREHPLPDDVALAIHEDLRARMLALVGEGRDVVVDTSFWSRASRDRYRSWLAEVDVVPVVHHVVAPREVVLARLAARRGAGPHDVVVPPALAERYLVGFEVPTPDEGPLELVPTA</sequence>